<name>A0AAV3PCS4_LITER</name>
<gene>
    <name evidence="1" type="ORF">LIER_07632</name>
</gene>
<evidence type="ECO:0000313" key="1">
    <source>
        <dbReference type="EMBL" id="GAA0148100.1"/>
    </source>
</evidence>
<dbReference type="AlphaFoldDB" id="A0AAV3PCS4"/>
<evidence type="ECO:0000313" key="2">
    <source>
        <dbReference type="Proteomes" id="UP001454036"/>
    </source>
</evidence>
<proteinExistence type="predicted"/>
<accession>A0AAV3PCS4</accession>
<dbReference type="EMBL" id="BAABME010001184">
    <property type="protein sequence ID" value="GAA0148100.1"/>
    <property type="molecule type" value="Genomic_DNA"/>
</dbReference>
<keyword evidence="2" id="KW-1185">Reference proteome</keyword>
<dbReference type="Proteomes" id="UP001454036">
    <property type="component" value="Unassembled WGS sequence"/>
</dbReference>
<sequence>MHIMDELMVVGFVICQCYNNKLVVCEVNQGSTSPYRVHADVANKTPTDKYTYIVVPIEESQDVEAMIVDELQGSLNMHEQKFHRFTKESDDQVLKVENKFSNLNIRGRSSGLYRGNGSYRGKGRSGGRA</sequence>
<comment type="caution">
    <text evidence="1">The sequence shown here is derived from an EMBL/GenBank/DDBJ whole genome shotgun (WGS) entry which is preliminary data.</text>
</comment>
<organism evidence="1 2">
    <name type="scientific">Lithospermum erythrorhizon</name>
    <name type="common">Purple gromwell</name>
    <name type="synonym">Lithospermum officinale var. erythrorhizon</name>
    <dbReference type="NCBI Taxonomy" id="34254"/>
    <lineage>
        <taxon>Eukaryota</taxon>
        <taxon>Viridiplantae</taxon>
        <taxon>Streptophyta</taxon>
        <taxon>Embryophyta</taxon>
        <taxon>Tracheophyta</taxon>
        <taxon>Spermatophyta</taxon>
        <taxon>Magnoliopsida</taxon>
        <taxon>eudicotyledons</taxon>
        <taxon>Gunneridae</taxon>
        <taxon>Pentapetalae</taxon>
        <taxon>asterids</taxon>
        <taxon>lamiids</taxon>
        <taxon>Boraginales</taxon>
        <taxon>Boraginaceae</taxon>
        <taxon>Boraginoideae</taxon>
        <taxon>Lithospermeae</taxon>
        <taxon>Lithospermum</taxon>
    </lineage>
</organism>
<protein>
    <submittedName>
        <fullName evidence="1">Uncharacterized protein</fullName>
    </submittedName>
</protein>
<reference evidence="1 2" key="1">
    <citation type="submission" date="2024-01" db="EMBL/GenBank/DDBJ databases">
        <title>The complete chloroplast genome sequence of Lithospermum erythrorhizon: insights into the phylogenetic relationship among Boraginaceae species and the maternal lineages of purple gromwells.</title>
        <authorList>
            <person name="Okada T."/>
            <person name="Watanabe K."/>
        </authorList>
    </citation>
    <scope>NUCLEOTIDE SEQUENCE [LARGE SCALE GENOMIC DNA]</scope>
</reference>